<comment type="caution">
    <text evidence="2">The sequence shown here is derived from an EMBL/GenBank/DDBJ whole genome shotgun (WGS) entry which is preliminary data.</text>
</comment>
<evidence type="ECO:0000313" key="3">
    <source>
        <dbReference type="Proteomes" id="UP001165082"/>
    </source>
</evidence>
<sequence>LTPDEQLAVFKDIFGKPLEHYKKEEMQKYIPAMCAWWDASIHISTNNDLVPESLTYKDFWSFPPMTDEQFMKSIEVTKRPPPVMKEGEIEEKAGSAPGKGGKKGTGKYKEALGTTDPMTFAEGNHLKSAHSILPTPPTTTPSHNGGNHLKSAHSILPTPPTPTPSHNGGRCRNPNVGRRRNPRYDYRKWTKDQLAEHLASDAFAYLLANFPQDNILDILVKFCHYTVGELGKYQPTNTPQLRDAWTSPEYRLSSGIYSAAYYPQVDGGAKRARELQKELHLDYVVPKLIKLYEKEYGGVPQCLEQAAEARRWYGDGHYKQAGRESS</sequence>
<dbReference type="AlphaFoldDB" id="A0A9W6ZNC7"/>
<feature type="compositionally biased region" description="Low complexity" evidence="1">
    <location>
        <begin position="167"/>
        <end position="176"/>
    </location>
</feature>
<name>A0A9W6ZNC7_9STRA</name>
<evidence type="ECO:0000313" key="2">
    <source>
        <dbReference type="EMBL" id="GMH53080.1"/>
    </source>
</evidence>
<accession>A0A9W6ZNC7</accession>
<dbReference type="Proteomes" id="UP001165082">
    <property type="component" value="Unassembled WGS sequence"/>
</dbReference>
<reference evidence="2" key="1">
    <citation type="submission" date="2022-07" db="EMBL/GenBank/DDBJ databases">
        <title>Genome analysis of Parmales, a sister group of diatoms, reveals the evolutionary specialization of diatoms from phago-mixotrophs to photoautotrophs.</title>
        <authorList>
            <person name="Ban H."/>
            <person name="Sato S."/>
            <person name="Yoshikawa S."/>
            <person name="Kazumasa Y."/>
            <person name="Nakamura Y."/>
            <person name="Ichinomiya M."/>
            <person name="Saitoh K."/>
            <person name="Sato N."/>
            <person name="Blanc-Mathieu R."/>
            <person name="Endo H."/>
            <person name="Kuwata A."/>
            <person name="Ogata H."/>
        </authorList>
    </citation>
    <scope>NUCLEOTIDE SEQUENCE</scope>
</reference>
<feature type="region of interest" description="Disordered" evidence="1">
    <location>
        <begin position="83"/>
        <end position="108"/>
    </location>
</feature>
<organism evidence="2 3">
    <name type="scientific">Triparma retinervis</name>
    <dbReference type="NCBI Taxonomy" id="2557542"/>
    <lineage>
        <taxon>Eukaryota</taxon>
        <taxon>Sar</taxon>
        <taxon>Stramenopiles</taxon>
        <taxon>Ochrophyta</taxon>
        <taxon>Bolidophyceae</taxon>
        <taxon>Parmales</taxon>
        <taxon>Triparmaceae</taxon>
        <taxon>Triparma</taxon>
    </lineage>
</organism>
<proteinExistence type="predicted"/>
<feature type="non-terminal residue" evidence="2">
    <location>
        <position position="1"/>
    </location>
</feature>
<keyword evidence="3" id="KW-1185">Reference proteome</keyword>
<dbReference type="EMBL" id="BRXZ01003348">
    <property type="protein sequence ID" value="GMH53080.1"/>
    <property type="molecule type" value="Genomic_DNA"/>
</dbReference>
<evidence type="ECO:0000256" key="1">
    <source>
        <dbReference type="SAM" id="MobiDB-lite"/>
    </source>
</evidence>
<feature type="region of interest" description="Disordered" evidence="1">
    <location>
        <begin position="129"/>
        <end position="179"/>
    </location>
</feature>
<gene>
    <name evidence="2" type="ORF">TrRE_jg1500</name>
</gene>
<protein>
    <submittedName>
        <fullName evidence="2">Uncharacterized protein</fullName>
    </submittedName>
</protein>